<proteinExistence type="predicted"/>
<sequence>MPPTDRHHQEETGPANAPPLAPATSPTVGSTGQSGPPPDASGDRARATTDPQGTVAPPTSRRGAKIARRIFSMGIGGGRSTMSAAGTCERPDFRDAFAVDKLL</sequence>
<dbReference type="Proteomes" id="UP000294933">
    <property type="component" value="Unassembled WGS sequence"/>
</dbReference>
<evidence type="ECO:0000313" key="2">
    <source>
        <dbReference type="EMBL" id="TDL19582.1"/>
    </source>
</evidence>
<name>A0A4Y7PXG1_9AGAM</name>
<dbReference type="AlphaFoldDB" id="A0A4Y7PXG1"/>
<evidence type="ECO:0000313" key="3">
    <source>
        <dbReference type="Proteomes" id="UP000294933"/>
    </source>
</evidence>
<protein>
    <submittedName>
        <fullName evidence="2">Uncharacterized protein</fullName>
    </submittedName>
</protein>
<feature type="compositionally biased region" description="Polar residues" evidence="1">
    <location>
        <begin position="24"/>
        <end position="34"/>
    </location>
</feature>
<gene>
    <name evidence="2" type="ORF">BD410DRAFT_841941</name>
</gene>
<keyword evidence="3" id="KW-1185">Reference proteome</keyword>
<feature type="region of interest" description="Disordered" evidence="1">
    <location>
        <begin position="1"/>
        <end position="65"/>
    </location>
</feature>
<reference evidence="2 3" key="1">
    <citation type="submission" date="2018-06" db="EMBL/GenBank/DDBJ databases">
        <title>A transcriptomic atlas of mushroom development highlights an independent origin of complex multicellularity.</title>
        <authorList>
            <consortium name="DOE Joint Genome Institute"/>
            <person name="Krizsan K."/>
            <person name="Almasi E."/>
            <person name="Merenyi Z."/>
            <person name="Sahu N."/>
            <person name="Viragh M."/>
            <person name="Koszo T."/>
            <person name="Mondo S."/>
            <person name="Kiss B."/>
            <person name="Balint B."/>
            <person name="Kues U."/>
            <person name="Barry K."/>
            <person name="Hegedus J.C."/>
            <person name="Henrissat B."/>
            <person name="Johnson J."/>
            <person name="Lipzen A."/>
            <person name="Ohm R."/>
            <person name="Nagy I."/>
            <person name="Pangilinan J."/>
            <person name="Yan J."/>
            <person name="Xiong Y."/>
            <person name="Grigoriev I.V."/>
            <person name="Hibbett D.S."/>
            <person name="Nagy L.G."/>
        </authorList>
    </citation>
    <scope>NUCLEOTIDE SEQUENCE [LARGE SCALE GENOMIC DNA]</scope>
    <source>
        <strain evidence="2 3">SZMC22713</strain>
    </source>
</reference>
<dbReference type="VEuPathDB" id="FungiDB:BD410DRAFT_841941"/>
<feature type="compositionally biased region" description="Basic and acidic residues" evidence="1">
    <location>
        <begin position="1"/>
        <end position="11"/>
    </location>
</feature>
<organism evidence="2 3">
    <name type="scientific">Rickenella mellea</name>
    <dbReference type="NCBI Taxonomy" id="50990"/>
    <lineage>
        <taxon>Eukaryota</taxon>
        <taxon>Fungi</taxon>
        <taxon>Dikarya</taxon>
        <taxon>Basidiomycota</taxon>
        <taxon>Agaricomycotina</taxon>
        <taxon>Agaricomycetes</taxon>
        <taxon>Hymenochaetales</taxon>
        <taxon>Rickenellaceae</taxon>
        <taxon>Rickenella</taxon>
    </lineage>
</organism>
<dbReference type="EMBL" id="ML170195">
    <property type="protein sequence ID" value="TDL19582.1"/>
    <property type="molecule type" value="Genomic_DNA"/>
</dbReference>
<evidence type="ECO:0000256" key="1">
    <source>
        <dbReference type="SAM" id="MobiDB-lite"/>
    </source>
</evidence>
<accession>A0A4Y7PXG1</accession>